<evidence type="ECO:0000256" key="1">
    <source>
        <dbReference type="SAM" id="SignalP"/>
    </source>
</evidence>
<protein>
    <submittedName>
        <fullName evidence="2">DUF885 domain-containing protein</fullName>
    </submittedName>
</protein>
<reference evidence="2 3" key="1">
    <citation type="submission" date="2021-10" db="EMBL/GenBank/DDBJ databases">
        <title>The diversity and Nitrogen Metabolism of Culturable Nitrate-Utilizing Bacteria Within the Oxygen Minimum Zone of the Changjiang (Yangtze River)Estuary.</title>
        <authorList>
            <person name="Zhang D."/>
            <person name="Zheng J."/>
            <person name="Liu S."/>
            <person name="He W."/>
        </authorList>
    </citation>
    <scope>NUCLEOTIDE SEQUENCE [LARGE SCALE GENOMIC DNA]</scope>
    <source>
        <strain evidence="2 3">FXH275-2</strain>
    </source>
</reference>
<organism evidence="2 3">
    <name type="scientific">Sphingobium soli</name>
    <dbReference type="NCBI Taxonomy" id="1591116"/>
    <lineage>
        <taxon>Bacteria</taxon>
        <taxon>Pseudomonadati</taxon>
        <taxon>Pseudomonadota</taxon>
        <taxon>Alphaproteobacteria</taxon>
        <taxon>Sphingomonadales</taxon>
        <taxon>Sphingomonadaceae</taxon>
        <taxon>Sphingobium</taxon>
    </lineage>
</organism>
<dbReference type="Proteomes" id="UP001198830">
    <property type="component" value="Unassembled WGS sequence"/>
</dbReference>
<dbReference type="InterPro" id="IPR010281">
    <property type="entry name" value="DUF885"/>
</dbReference>
<dbReference type="RefSeq" id="WP_407696093.1">
    <property type="nucleotide sequence ID" value="NZ_JAJGNP010000006.1"/>
</dbReference>
<accession>A0ABS8H4G2</accession>
<keyword evidence="1" id="KW-0732">Signal</keyword>
<sequence>MRKILYTAIAPFCLAAIPIAVQAQDFAAPPTRTSTAQAQLARILDDHWKWYLSIHPVEATARGVRSYDDRIYDMSLAARDAQIKAERQFVSRLEAVPEAELSAADRVNRNVLLWMLRDDIASDGHQAERLMLFTTYYGWHQGFSGMADGLPFYNRADYDSYLKRLALYPKQNADALDITRQAIAGGYVQPCSVLQNYAGTISGIVEGKPQDTRFYEPFKRPRPRDVSDADWAAMQARAVTLIRDVLTPEYRNWHDLFVADYLPHCRKSDSASSLPGGAAWYASRVKAHTTTDLTPDQIHQIGLDEVARIGRRMDDIAAQTGYPNRAAYIAHLRTDPSYYAKTPEELLRVAARQAKTIDGLLPRYFGTLPRLPYGLKPIPAAEAEGTTTAYYGPGAPESGISGTYWVNTSKLDQRPFWEVPALTAHEAVPGHHNQIALQQELPLPPFRKYLAGFTAYVEGWALYTEYLGEEMGLYDTPEKMMGRLSYEMWRACRLVVDTGIHAKGWDKARAVAFMKTNSALSDANIDAEVNRYISWPGQALGYKLGEIKIRELRVRAEKALGKNFDLRRFHDAVLAQGAVPLTVLESQIDAWIAAERALEA</sequence>
<feature type="signal peptide" evidence="1">
    <location>
        <begin position="1"/>
        <end position="23"/>
    </location>
</feature>
<gene>
    <name evidence="2" type="ORF">LL253_09760</name>
</gene>
<evidence type="ECO:0000313" key="3">
    <source>
        <dbReference type="Proteomes" id="UP001198830"/>
    </source>
</evidence>
<proteinExistence type="predicted"/>
<dbReference type="Pfam" id="PF05960">
    <property type="entry name" value="DUF885"/>
    <property type="match status" value="1"/>
</dbReference>
<dbReference type="PANTHER" id="PTHR33361">
    <property type="entry name" value="GLR0591 PROTEIN"/>
    <property type="match status" value="1"/>
</dbReference>
<comment type="caution">
    <text evidence="2">The sequence shown here is derived from an EMBL/GenBank/DDBJ whole genome shotgun (WGS) entry which is preliminary data.</text>
</comment>
<dbReference type="PANTHER" id="PTHR33361:SF2">
    <property type="entry name" value="DUF885 DOMAIN-CONTAINING PROTEIN"/>
    <property type="match status" value="1"/>
</dbReference>
<evidence type="ECO:0000313" key="2">
    <source>
        <dbReference type="EMBL" id="MCC4232973.1"/>
    </source>
</evidence>
<name>A0ABS8H4G2_9SPHN</name>
<dbReference type="EMBL" id="JAJGNP010000006">
    <property type="protein sequence ID" value="MCC4232973.1"/>
    <property type="molecule type" value="Genomic_DNA"/>
</dbReference>
<keyword evidence="3" id="KW-1185">Reference proteome</keyword>
<feature type="chain" id="PRO_5046075176" evidence="1">
    <location>
        <begin position="24"/>
        <end position="600"/>
    </location>
</feature>